<dbReference type="PANTHER" id="PTHR43245:SF58">
    <property type="entry name" value="BLL5923 PROTEIN"/>
    <property type="match status" value="1"/>
</dbReference>
<dbReference type="Gene3D" id="3.40.50.720">
    <property type="entry name" value="NAD(P)-binding Rossmann-like Domain"/>
    <property type="match status" value="1"/>
</dbReference>
<evidence type="ECO:0000259" key="1">
    <source>
        <dbReference type="Pfam" id="PF01370"/>
    </source>
</evidence>
<feature type="domain" description="NAD-dependent epimerase/dehydratase" evidence="1">
    <location>
        <begin position="16"/>
        <end position="226"/>
    </location>
</feature>
<dbReference type="AlphaFoldDB" id="A0A1M6YAI0"/>
<name>A0A1M6YAI0_9FLAO</name>
<evidence type="ECO:0000313" key="3">
    <source>
        <dbReference type="Proteomes" id="UP000184260"/>
    </source>
</evidence>
<dbReference type="SUPFAM" id="SSF51735">
    <property type="entry name" value="NAD(P)-binding Rossmann-fold domains"/>
    <property type="match status" value="1"/>
</dbReference>
<dbReference type="InterPro" id="IPR001509">
    <property type="entry name" value="Epimerase_deHydtase"/>
</dbReference>
<dbReference type="InterPro" id="IPR050177">
    <property type="entry name" value="Lipid_A_modif_metabolic_enz"/>
</dbReference>
<protein>
    <submittedName>
        <fullName evidence="2">Nucleoside-diphosphate-sugar epimerase</fullName>
    </submittedName>
</protein>
<keyword evidence="3" id="KW-1185">Reference proteome</keyword>
<dbReference type="InterPro" id="IPR036291">
    <property type="entry name" value="NAD(P)-bd_dom_sf"/>
</dbReference>
<dbReference type="Pfam" id="PF01370">
    <property type="entry name" value="Epimerase"/>
    <property type="match status" value="1"/>
</dbReference>
<reference evidence="3" key="1">
    <citation type="submission" date="2016-11" db="EMBL/GenBank/DDBJ databases">
        <authorList>
            <person name="Varghese N."/>
            <person name="Submissions S."/>
        </authorList>
    </citation>
    <scope>NUCLEOTIDE SEQUENCE [LARGE SCALE GENOMIC DNA]</scope>
    <source>
        <strain evidence="3">DSM 3661</strain>
    </source>
</reference>
<dbReference type="Proteomes" id="UP000184260">
    <property type="component" value="Unassembled WGS sequence"/>
</dbReference>
<dbReference type="EMBL" id="FRBU01000003">
    <property type="protein sequence ID" value="SHL15296.1"/>
    <property type="molecule type" value="Genomic_DNA"/>
</dbReference>
<dbReference type="PANTHER" id="PTHR43245">
    <property type="entry name" value="BIFUNCTIONAL POLYMYXIN RESISTANCE PROTEIN ARNA"/>
    <property type="match status" value="1"/>
</dbReference>
<accession>A0A1M6YAI0</accession>
<dbReference type="STRING" id="69322.SAMN05443669_10037"/>
<sequence>MENNRIFKEMNSKKKIYITGITGFVGQNLSLYLANEFDLHGISRNKKQGILTYEMFLQDDLPYDAVVHLAGKAHDLKNTSHNSEYYEVNFELTKRLYDQFLQSDAKKFIYISSVKASADIVVSPLTEEAIPNPITAYGKSKLMAEEYILSNLSATKTVYILRPCMIHGPGNKGNLNLLFALVSKGFPWPLGAFVNQRSFCSIENLCFIIKNLLAQESIPTGVYNVADDESLSTNQLIELIAATQNKRAKILTISKKLIVVAAKIGDYFSLPLNAERLQKLTESYVVSNRKIVKALHKPLPVNAKDGLVKTFQSFK</sequence>
<proteinExistence type="predicted"/>
<organism evidence="2 3">
    <name type="scientific">Flavobacterium xanthum</name>
    <dbReference type="NCBI Taxonomy" id="69322"/>
    <lineage>
        <taxon>Bacteria</taxon>
        <taxon>Pseudomonadati</taxon>
        <taxon>Bacteroidota</taxon>
        <taxon>Flavobacteriia</taxon>
        <taxon>Flavobacteriales</taxon>
        <taxon>Flavobacteriaceae</taxon>
        <taxon>Flavobacterium</taxon>
    </lineage>
</organism>
<gene>
    <name evidence="2" type="ORF">SAMN05443669_10037</name>
</gene>
<evidence type="ECO:0000313" key="2">
    <source>
        <dbReference type="EMBL" id="SHL15296.1"/>
    </source>
</evidence>
<dbReference type="RefSeq" id="WP_245793700.1">
    <property type="nucleotide sequence ID" value="NZ_FRBU01000003.1"/>
</dbReference>